<gene>
    <name evidence="1" type="ORF">BDM02DRAFT_835246</name>
</gene>
<comment type="caution">
    <text evidence="1">The sequence shown here is derived from an EMBL/GenBank/DDBJ whole genome shotgun (WGS) entry which is preliminary data.</text>
</comment>
<protein>
    <submittedName>
        <fullName evidence="1">Kinase-like protein</fullName>
    </submittedName>
</protein>
<sequence length="323" mass="36538">MMRISLFPAGRIVREENQELTIPATPIHRLPTSAILHRIAHWDGSSQGMSQVLTTVFAAEDYLDCIRDLGKRNIDPQMYINSLDQIIDILPIYSGVRKLCIQALTETCILYQLLPTSYTFASRLSESSSTPFASGRHASVWKITNDEGAVFALRALCVYETDPVESYYKRLYTEVIIGRHVKHPNVLSVDGVAPELFRFCTVSKWMRKGDMLQYITTHPDVNRLSLLIGVTRGLEYLHGNEVVHGDLKSAGIPRLRDFGKSSWFTLRYCAPERPELGLKKQNATYESDVYSLSMVIVELATGQPPFPQVQDPEVIDSRRLENC</sequence>
<keyword evidence="2" id="KW-1185">Reference proteome</keyword>
<accession>A0ACB6Z5F0</accession>
<dbReference type="EMBL" id="MU118115">
    <property type="protein sequence ID" value="KAF9644871.1"/>
    <property type="molecule type" value="Genomic_DNA"/>
</dbReference>
<name>A0ACB6Z5F0_THEGA</name>
<reference evidence="1" key="1">
    <citation type="submission" date="2019-10" db="EMBL/GenBank/DDBJ databases">
        <authorList>
            <consortium name="DOE Joint Genome Institute"/>
            <person name="Kuo A."/>
            <person name="Miyauchi S."/>
            <person name="Kiss E."/>
            <person name="Drula E."/>
            <person name="Kohler A."/>
            <person name="Sanchez-Garcia M."/>
            <person name="Andreopoulos B."/>
            <person name="Barry K.W."/>
            <person name="Bonito G."/>
            <person name="Buee M."/>
            <person name="Carver A."/>
            <person name="Chen C."/>
            <person name="Cichocki N."/>
            <person name="Clum A."/>
            <person name="Culley D."/>
            <person name="Crous P.W."/>
            <person name="Fauchery L."/>
            <person name="Girlanda M."/>
            <person name="Hayes R."/>
            <person name="Keri Z."/>
            <person name="Labutti K."/>
            <person name="Lipzen A."/>
            <person name="Lombard V."/>
            <person name="Magnuson J."/>
            <person name="Maillard F."/>
            <person name="Morin E."/>
            <person name="Murat C."/>
            <person name="Nolan M."/>
            <person name="Ohm R."/>
            <person name="Pangilinan J."/>
            <person name="Pereira M."/>
            <person name="Perotto S."/>
            <person name="Peter M."/>
            <person name="Riley R."/>
            <person name="Sitrit Y."/>
            <person name="Stielow B."/>
            <person name="Szollosi G."/>
            <person name="Zifcakova L."/>
            <person name="Stursova M."/>
            <person name="Spatafora J.W."/>
            <person name="Tedersoo L."/>
            <person name="Vaario L.-M."/>
            <person name="Yamada A."/>
            <person name="Yan M."/>
            <person name="Wang P."/>
            <person name="Xu J."/>
            <person name="Bruns T."/>
            <person name="Baldrian P."/>
            <person name="Vilgalys R."/>
            <person name="Henrissat B."/>
            <person name="Grigoriev I.V."/>
            <person name="Hibbett D."/>
            <person name="Nagy L.G."/>
            <person name="Martin F.M."/>
        </authorList>
    </citation>
    <scope>NUCLEOTIDE SEQUENCE</scope>
    <source>
        <strain evidence="1">P2</strain>
    </source>
</reference>
<evidence type="ECO:0000313" key="1">
    <source>
        <dbReference type="EMBL" id="KAF9644871.1"/>
    </source>
</evidence>
<organism evidence="1 2">
    <name type="scientific">Thelephora ganbajun</name>
    <name type="common">Ganba fungus</name>
    <dbReference type="NCBI Taxonomy" id="370292"/>
    <lineage>
        <taxon>Eukaryota</taxon>
        <taxon>Fungi</taxon>
        <taxon>Dikarya</taxon>
        <taxon>Basidiomycota</taxon>
        <taxon>Agaricomycotina</taxon>
        <taxon>Agaricomycetes</taxon>
        <taxon>Thelephorales</taxon>
        <taxon>Thelephoraceae</taxon>
        <taxon>Thelephora</taxon>
    </lineage>
</organism>
<reference evidence="1" key="2">
    <citation type="journal article" date="2020" name="Nat. Commun.">
        <title>Large-scale genome sequencing of mycorrhizal fungi provides insights into the early evolution of symbiotic traits.</title>
        <authorList>
            <person name="Miyauchi S."/>
            <person name="Kiss E."/>
            <person name="Kuo A."/>
            <person name="Drula E."/>
            <person name="Kohler A."/>
            <person name="Sanchez-Garcia M."/>
            <person name="Morin E."/>
            <person name="Andreopoulos B."/>
            <person name="Barry K.W."/>
            <person name="Bonito G."/>
            <person name="Buee M."/>
            <person name="Carver A."/>
            <person name="Chen C."/>
            <person name="Cichocki N."/>
            <person name="Clum A."/>
            <person name="Culley D."/>
            <person name="Crous P.W."/>
            <person name="Fauchery L."/>
            <person name="Girlanda M."/>
            <person name="Hayes R.D."/>
            <person name="Keri Z."/>
            <person name="LaButti K."/>
            <person name="Lipzen A."/>
            <person name="Lombard V."/>
            <person name="Magnuson J."/>
            <person name="Maillard F."/>
            <person name="Murat C."/>
            <person name="Nolan M."/>
            <person name="Ohm R.A."/>
            <person name="Pangilinan J."/>
            <person name="Pereira M.F."/>
            <person name="Perotto S."/>
            <person name="Peter M."/>
            <person name="Pfister S."/>
            <person name="Riley R."/>
            <person name="Sitrit Y."/>
            <person name="Stielow J.B."/>
            <person name="Szollosi G."/>
            <person name="Zifcakova L."/>
            <person name="Stursova M."/>
            <person name="Spatafora J.W."/>
            <person name="Tedersoo L."/>
            <person name="Vaario L.M."/>
            <person name="Yamada A."/>
            <person name="Yan M."/>
            <person name="Wang P."/>
            <person name="Xu J."/>
            <person name="Bruns T."/>
            <person name="Baldrian P."/>
            <person name="Vilgalys R."/>
            <person name="Dunand C."/>
            <person name="Henrissat B."/>
            <person name="Grigoriev I.V."/>
            <person name="Hibbett D."/>
            <person name="Nagy L.G."/>
            <person name="Martin F.M."/>
        </authorList>
    </citation>
    <scope>NUCLEOTIDE SEQUENCE</scope>
    <source>
        <strain evidence="1">P2</strain>
    </source>
</reference>
<proteinExistence type="predicted"/>
<evidence type="ECO:0000313" key="2">
    <source>
        <dbReference type="Proteomes" id="UP000886501"/>
    </source>
</evidence>
<dbReference type="Proteomes" id="UP000886501">
    <property type="component" value="Unassembled WGS sequence"/>
</dbReference>